<keyword evidence="4" id="KW-0963">Cytoplasm</keyword>
<accession>A0ABS7JHC3</accession>
<comment type="subcellular location">
    <subcellularLocation>
        <location evidence="1">Cytoplasm</location>
    </subcellularLocation>
</comment>
<comment type="similarity">
    <text evidence="2">Belongs to the RecX family.</text>
</comment>
<feature type="domain" description="RecX second three-helical" evidence="5">
    <location>
        <begin position="76"/>
        <end position="113"/>
    </location>
</feature>
<evidence type="ECO:0000256" key="2">
    <source>
        <dbReference type="ARBA" id="ARBA00009695"/>
    </source>
</evidence>
<dbReference type="RefSeq" id="WP_221597270.1">
    <property type="nucleotide sequence ID" value="NZ_JAIGNQ010000001.1"/>
</dbReference>
<comment type="caution">
    <text evidence="6">The sequence shown here is derived from an EMBL/GenBank/DDBJ whole genome shotgun (WGS) entry which is preliminary data.</text>
</comment>
<name>A0ABS7JHC3_9SPHN</name>
<evidence type="ECO:0000256" key="1">
    <source>
        <dbReference type="ARBA" id="ARBA00004496"/>
    </source>
</evidence>
<evidence type="ECO:0000256" key="3">
    <source>
        <dbReference type="ARBA" id="ARBA00018111"/>
    </source>
</evidence>
<keyword evidence="7" id="KW-1185">Reference proteome</keyword>
<evidence type="ECO:0000256" key="4">
    <source>
        <dbReference type="ARBA" id="ARBA00022490"/>
    </source>
</evidence>
<organism evidence="6 7">
    <name type="scientific">Qipengyuania pacifica</name>
    <dbReference type="NCBI Taxonomy" id="2860199"/>
    <lineage>
        <taxon>Bacteria</taxon>
        <taxon>Pseudomonadati</taxon>
        <taxon>Pseudomonadota</taxon>
        <taxon>Alphaproteobacteria</taxon>
        <taxon>Sphingomonadales</taxon>
        <taxon>Erythrobacteraceae</taxon>
        <taxon>Qipengyuania</taxon>
    </lineage>
</organism>
<evidence type="ECO:0000259" key="5">
    <source>
        <dbReference type="Pfam" id="PF02631"/>
    </source>
</evidence>
<proteinExistence type="inferred from homology"/>
<dbReference type="InterPro" id="IPR053924">
    <property type="entry name" value="RecX_HTH_2nd"/>
</dbReference>
<dbReference type="Proteomes" id="UP000776651">
    <property type="component" value="Unassembled WGS sequence"/>
</dbReference>
<dbReference type="Pfam" id="PF02631">
    <property type="entry name" value="RecX_HTH2"/>
    <property type="match status" value="1"/>
</dbReference>
<gene>
    <name evidence="6" type="ORF">K3177_04605</name>
</gene>
<sequence>MNDERATSGHTRRRAKPLDRNRLEELALAYVARFATSAGKLRTYLRRKLHERGFVDGEEPDIETLISSFVDKGYVDDEAYGRAKANDLVARGYGGRRVEQTLRSAGIAEDLREVLQPDEAHMRQAVVVLARKRRFGPFGRLGEAGAEDARKLREKQLAAVVRAGHDFDMARRVIEASTVEELEEWVTEASDELG</sequence>
<dbReference type="EMBL" id="JAIGNQ010000001">
    <property type="protein sequence ID" value="MBX7487788.1"/>
    <property type="molecule type" value="Genomic_DNA"/>
</dbReference>
<evidence type="ECO:0000313" key="7">
    <source>
        <dbReference type="Proteomes" id="UP000776651"/>
    </source>
</evidence>
<reference evidence="6 7" key="1">
    <citation type="submission" date="2021-08" db="EMBL/GenBank/DDBJ databases">
        <title>Comparative Genomics Analysis of the Genus Qipengyuania Reveals Extensive Genetic Diversity and Metabolic Versatility, Including the Description of Fifteen Novel Species.</title>
        <authorList>
            <person name="Liu Y."/>
        </authorList>
    </citation>
    <scope>NUCLEOTIDE SEQUENCE [LARGE SCALE GENOMIC DNA]</scope>
    <source>
        <strain evidence="6 7">GH25</strain>
    </source>
</reference>
<protein>
    <recommendedName>
        <fullName evidence="3">Regulatory protein RecX</fullName>
    </recommendedName>
</protein>
<evidence type="ECO:0000313" key="6">
    <source>
        <dbReference type="EMBL" id="MBX7487788.1"/>
    </source>
</evidence>